<evidence type="ECO:0000313" key="17">
    <source>
        <dbReference type="Proteomes" id="UP000612585"/>
    </source>
</evidence>
<dbReference type="CDD" id="cd00560">
    <property type="entry name" value="PanC"/>
    <property type="match status" value="1"/>
</dbReference>
<evidence type="ECO:0000256" key="1">
    <source>
        <dbReference type="ARBA" id="ARBA00004496"/>
    </source>
</evidence>
<sequence>MIVATTREELAKARQDLSGRVAVVPTMGALHAGHVSLLKAARSGADHVIMTLFVNPLQFGPNEDLATYPRTWARDLAIAEAEGVDVIFAPAEAEMYPNGAPAVRIDPGPLGGILEGASRPGFFHGVLTVVLKLLHLTRPDAAFFGEKDYQQLTLVRAMVRDLDLGVDIVGVPTVREPDGLALSSRNTYLSAEQRVTALALSRALAAAAAVGGQGAAAARAAAGEVFEGTPGASLDYVVVTDPDLGPAPEQGPARMLIAARVGTTRLIDNAALRL</sequence>
<dbReference type="Gene3D" id="3.30.1300.10">
    <property type="entry name" value="Pantoate-beta-alanine ligase, C-terminal domain"/>
    <property type="match status" value="1"/>
</dbReference>
<gene>
    <name evidence="15 16" type="primary">panC</name>
    <name evidence="16" type="ORF">Vau01_015560</name>
</gene>
<proteinExistence type="inferred from homology"/>
<feature type="binding site" evidence="15">
    <location>
        <position position="58"/>
    </location>
    <ligand>
        <name>beta-alanine</name>
        <dbReference type="ChEBI" id="CHEBI:57966"/>
    </ligand>
</feature>
<dbReference type="EC" id="6.3.2.1" evidence="4 15"/>
<dbReference type="NCBIfam" id="TIGR00125">
    <property type="entry name" value="cyt_tran_rel"/>
    <property type="match status" value="1"/>
</dbReference>
<protein>
    <recommendedName>
        <fullName evidence="5 15">Pantothenate synthetase</fullName>
        <shortName evidence="15">PS</shortName>
        <ecNumber evidence="4 15">6.3.2.1</ecNumber>
    </recommendedName>
    <alternativeName>
        <fullName evidence="14 15">Pantoate--beta-alanine ligase</fullName>
    </alternativeName>
    <alternativeName>
        <fullName evidence="11 15">Pantoate-activating enzyme</fullName>
    </alternativeName>
</protein>
<dbReference type="FunFam" id="3.40.50.620:FF:000114">
    <property type="entry name" value="Pantothenate synthetase"/>
    <property type="match status" value="1"/>
</dbReference>
<dbReference type="PANTHER" id="PTHR21299">
    <property type="entry name" value="CYTIDYLATE KINASE/PANTOATE-BETA-ALANINE LIGASE"/>
    <property type="match status" value="1"/>
</dbReference>
<dbReference type="GO" id="GO:0015940">
    <property type="term" value="P:pantothenate biosynthetic process"/>
    <property type="evidence" value="ECO:0007669"/>
    <property type="project" value="UniProtKB-UniRule"/>
</dbReference>
<evidence type="ECO:0000256" key="5">
    <source>
        <dbReference type="ARBA" id="ARBA00014155"/>
    </source>
</evidence>
<comment type="subunit">
    <text evidence="15">Homodimer.</text>
</comment>
<dbReference type="SUPFAM" id="SSF52374">
    <property type="entry name" value="Nucleotidylyl transferase"/>
    <property type="match status" value="1"/>
</dbReference>
<dbReference type="GO" id="GO:0004592">
    <property type="term" value="F:pantoate-beta-alanine ligase activity"/>
    <property type="evidence" value="ECO:0007669"/>
    <property type="project" value="UniProtKB-UniRule"/>
</dbReference>
<dbReference type="Proteomes" id="UP000612585">
    <property type="component" value="Unassembled WGS sequence"/>
</dbReference>
<comment type="similarity">
    <text evidence="3 15">Belongs to the pantothenate synthetase family.</text>
</comment>
<evidence type="ECO:0000256" key="2">
    <source>
        <dbReference type="ARBA" id="ARBA00004990"/>
    </source>
</evidence>
<dbReference type="Pfam" id="PF02569">
    <property type="entry name" value="Pantoate_ligase"/>
    <property type="match status" value="1"/>
</dbReference>
<feature type="binding site" evidence="15">
    <location>
        <position position="174"/>
    </location>
    <ligand>
        <name>ATP</name>
        <dbReference type="ChEBI" id="CHEBI:30616"/>
    </ligand>
</feature>
<organism evidence="16 17">
    <name type="scientific">Virgisporangium aurantiacum</name>
    <dbReference type="NCBI Taxonomy" id="175570"/>
    <lineage>
        <taxon>Bacteria</taxon>
        <taxon>Bacillati</taxon>
        <taxon>Actinomycetota</taxon>
        <taxon>Actinomycetes</taxon>
        <taxon>Micromonosporales</taxon>
        <taxon>Micromonosporaceae</taxon>
        <taxon>Virgisporangium</taxon>
    </lineage>
</organism>
<keyword evidence="8 15" id="KW-0566">Pantothenate biosynthesis</keyword>
<keyword evidence="6 15" id="KW-0963">Cytoplasm</keyword>
<feature type="binding site" evidence="15">
    <location>
        <position position="58"/>
    </location>
    <ligand>
        <name>(R)-pantoate</name>
        <dbReference type="ChEBI" id="CHEBI:15980"/>
    </ligand>
</feature>
<dbReference type="InterPro" id="IPR014729">
    <property type="entry name" value="Rossmann-like_a/b/a_fold"/>
</dbReference>
<dbReference type="RefSeq" id="WP_203988593.1">
    <property type="nucleotide sequence ID" value="NZ_BOPG01000009.1"/>
</dbReference>
<evidence type="ECO:0000256" key="15">
    <source>
        <dbReference type="HAMAP-Rule" id="MF_00158"/>
    </source>
</evidence>
<feature type="binding site" evidence="15">
    <location>
        <begin position="182"/>
        <end position="185"/>
    </location>
    <ligand>
        <name>ATP</name>
        <dbReference type="ChEBI" id="CHEBI:30616"/>
    </ligand>
</feature>
<feature type="binding site" evidence="15">
    <location>
        <begin position="27"/>
        <end position="34"/>
    </location>
    <ligand>
        <name>ATP</name>
        <dbReference type="ChEBI" id="CHEBI:30616"/>
    </ligand>
</feature>
<dbReference type="InterPro" id="IPR003721">
    <property type="entry name" value="Pantoate_ligase"/>
</dbReference>
<comment type="miscellaneous">
    <text evidence="15">The reaction proceeds by a bi uni uni bi ping pong mechanism.</text>
</comment>
<dbReference type="HAMAP" id="MF_00158">
    <property type="entry name" value="PanC"/>
    <property type="match status" value="1"/>
</dbReference>
<keyword evidence="17" id="KW-1185">Reference proteome</keyword>
<comment type="caution">
    <text evidence="16">The sequence shown here is derived from an EMBL/GenBank/DDBJ whole genome shotgun (WGS) entry which is preliminary data.</text>
</comment>
<evidence type="ECO:0000256" key="4">
    <source>
        <dbReference type="ARBA" id="ARBA00012219"/>
    </source>
</evidence>
<keyword evidence="9 15" id="KW-0547">Nucleotide-binding</keyword>
<reference evidence="16" key="1">
    <citation type="submission" date="2021-01" db="EMBL/GenBank/DDBJ databases">
        <title>Whole genome shotgun sequence of Virgisporangium aurantiacum NBRC 16421.</title>
        <authorList>
            <person name="Komaki H."/>
            <person name="Tamura T."/>
        </authorList>
    </citation>
    <scope>NUCLEOTIDE SEQUENCE</scope>
    <source>
        <strain evidence="16">NBRC 16421</strain>
    </source>
</reference>
<keyword evidence="10 15" id="KW-0067">ATP-binding</keyword>
<comment type="subcellular location">
    <subcellularLocation>
        <location evidence="1 15">Cytoplasm</location>
    </subcellularLocation>
</comment>
<name>A0A8J4DWZ9_9ACTN</name>
<accession>A0A8J4DWZ9</accession>
<evidence type="ECO:0000256" key="10">
    <source>
        <dbReference type="ARBA" id="ARBA00022840"/>
    </source>
</evidence>
<dbReference type="EMBL" id="BOPG01000009">
    <property type="protein sequence ID" value="GIJ54040.1"/>
    <property type="molecule type" value="Genomic_DNA"/>
</dbReference>
<evidence type="ECO:0000256" key="7">
    <source>
        <dbReference type="ARBA" id="ARBA00022598"/>
    </source>
</evidence>
<dbReference type="NCBIfam" id="TIGR00018">
    <property type="entry name" value="panC"/>
    <property type="match status" value="1"/>
</dbReference>
<feature type="binding site" evidence="15">
    <location>
        <position position="151"/>
    </location>
    <ligand>
        <name>(R)-pantoate</name>
        <dbReference type="ChEBI" id="CHEBI:15980"/>
    </ligand>
</feature>
<evidence type="ECO:0000256" key="3">
    <source>
        <dbReference type="ARBA" id="ARBA00009256"/>
    </source>
</evidence>
<feature type="active site" description="Proton donor" evidence="15">
    <location>
        <position position="34"/>
    </location>
</feature>
<feature type="binding site" evidence="15">
    <location>
        <begin position="145"/>
        <end position="148"/>
    </location>
    <ligand>
        <name>ATP</name>
        <dbReference type="ChEBI" id="CHEBI:30616"/>
    </ligand>
</feature>
<evidence type="ECO:0000313" key="16">
    <source>
        <dbReference type="EMBL" id="GIJ54040.1"/>
    </source>
</evidence>
<evidence type="ECO:0000256" key="6">
    <source>
        <dbReference type="ARBA" id="ARBA00022490"/>
    </source>
</evidence>
<comment type="function">
    <text evidence="13 15">Catalyzes the condensation of pantoate with beta-alanine in an ATP-dependent reaction via a pantoyl-adenylate intermediate.</text>
</comment>
<dbReference type="InterPro" id="IPR004821">
    <property type="entry name" value="Cyt_trans-like"/>
</dbReference>
<dbReference type="Gene3D" id="3.40.50.620">
    <property type="entry name" value="HUPs"/>
    <property type="match status" value="1"/>
</dbReference>
<evidence type="ECO:0000256" key="13">
    <source>
        <dbReference type="ARBA" id="ARBA00055042"/>
    </source>
</evidence>
<dbReference type="AlphaFoldDB" id="A0A8J4DWZ9"/>
<evidence type="ECO:0000256" key="9">
    <source>
        <dbReference type="ARBA" id="ARBA00022741"/>
    </source>
</evidence>
<evidence type="ECO:0000256" key="11">
    <source>
        <dbReference type="ARBA" id="ARBA00032806"/>
    </source>
</evidence>
<dbReference type="InterPro" id="IPR042176">
    <property type="entry name" value="Pantoate_ligase_C"/>
</dbReference>
<comment type="catalytic activity">
    <reaction evidence="12 15">
        <text>(R)-pantoate + beta-alanine + ATP = (R)-pantothenate + AMP + diphosphate + H(+)</text>
        <dbReference type="Rhea" id="RHEA:10912"/>
        <dbReference type="ChEBI" id="CHEBI:15378"/>
        <dbReference type="ChEBI" id="CHEBI:15980"/>
        <dbReference type="ChEBI" id="CHEBI:29032"/>
        <dbReference type="ChEBI" id="CHEBI:30616"/>
        <dbReference type="ChEBI" id="CHEBI:33019"/>
        <dbReference type="ChEBI" id="CHEBI:57966"/>
        <dbReference type="ChEBI" id="CHEBI:456215"/>
        <dbReference type="EC" id="6.3.2.1"/>
    </reaction>
</comment>
<dbReference type="GO" id="GO:0005524">
    <property type="term" value="F:ATP binding"/>
    <property type="evidence" value="ECO:0007669"/>
    <property type="project" value="UniProtKB-KW"/>
</dbReference>
<dbReference type="UniPathway" id="UPA00028">
    <property type="reaction ID" value="UER00005"/>
</dbReference>
<evidence type="ECO:0000256" key="8">
    <source>
        <dbReference type="ARBA" id="ARBA00022655"/>
    </source>
</evidence>
<keyword evidence="7 15" id="KW-0436">Ligase</keyword>
<dbReference type="GO" id="GO:0005829">
    <property type="term" value="C:cytosol"/>
    <property type="evidence" value="ECO:0007669"/>
    <property type="project" value="TreeGrafter"/>
</dbReference>
<evidence type="ECO:0000256" key="14">
    <source>
        <dbReference type="ARBA" id="ARBA00077433"/>
    </source>
</evidence>
<evidence type="ECO:0000256" key="12">
    <source>
        <dbReference type="ARBA" id="ARBA00048258"/>
    </source>
</evidence>
<comment type="pathway">
    <text evidence="2 15">Cofactor biosynthesis; (R)-pantothenate biosynthesis; (R)-pantothenate from (R)-pantoate and beta-alanine: step 1/1.</text>
</comment>
<dbReference type="PANTHER" id="PTHR21299:SF1">
    <property type="entry name" value="PANTOATE--BETA-ALANINE LIGASE"/>
    <property type="match status" value="1"/>
</dbReference>